<dbReference type="Proteomes" id="UP000298003">
    <property type="component" value="Unassembled WGS sequence"/>
</dbReference>
<sequence>MQKNSWRAALAAAVVGATVLVGVGQASAVTYQYMDKELNCRLGDQVRIQGRTTGETDHKLVLGSGYYLWYKGYKNNITSTTYTHVQDGTARILATRLVSSNVSSCVAD</sequence>
<dbReference type="EMBL" id="SOZH01000001">
    <property type="protein sequence ID" value="TFF17430.1"/>
    <property type="molecule type" value="Genomic_DNA"/>
</dbReference>
<feature type="chain" id="PRO_5021412655" description="Secreted protein" evidence="1">
    <location>
        <begin position="29"/>
        <end position="108"/>
    </location>
</feature>
<gene>
    <name evidence="2" type="ORF">E1O70_01200</name>
</gene>
<keyword evidence="1" id="KW-0732">Signal</keyword>
<dbReference type="AlphaFoldDB" id="A0A4Y8R7Q9"/>
<evidence type="ECO:0000313" key="2">
    <source>
        <dbReference type="EMBL" id="TFF17430.1"/>
    </source>
</evidence>
<dbReference type="RefSeq" id="WP_061269089.1">
    <property type="nucleotide sequence ID" value="NZ_SOZH01000001.1"/>
</dbReference>
<protein>
    <recommendedName>
        <fullName evidence="4">Secreted protein</fullName>
    </recommendedName>
</protein>
<dbReference type="GeneID" id="95683108"/>
<feature type="signal peptide" evidence="1">
    <location>
        <begin position="1"/>
        <end position="28"/>
    </location>
</feature>
<keyword evidence="3" id="KW-1185">Reference proteome</keyword>
<accession>A0A4Y8R7Q9</accession>
<comment type="caution">
    <text evidence="2">The sequence shown here is derived from an EMBL/GenBank/DDBJ whole genome shotgun (WGS) entry which is preliminary data.</text>
</comment>
<reference evidence="2 3" key="1">
    <citation type="submission" date="2019-03" db="EMBL/GenBank/DDBJ databases">
        <title>Cellulosimicrobium funkei JCM14302 Assembly.</title>
        <authorList>
            <person name="Dou T."/>
        </authorList>
    </citation>
    <scope>NUCLEOTIDE SEQUENCE [LARGE SCALE GENOMIC DNA]</scope>
    <source>
        <strain evidence="2 3">JCM 14302</strain>
    </source>
</reference>
<proteinExistence type="predicted"/>
<name>A0A4Y8R7Q9_9MICO</name>
<organism evidence="2 3">
    <name type="scientific">Cellulosimicrobium funkei</name>
    <dbReference type="NCBI Taxonomy" id="264251"/>
    <lineage>
        <taxon>Bacteria</taxon>
        <taxon>Bacillati</taxon>
        <taxon>Actinomycetota</taxon>
        <taxon>Actinomycetes</taxon>
        <taxon>Micrococcales</taxon>
        <taxon>Promicromonosporaceae</taxon>
        <taxon>Cellulosimicrobium</taxon>
    </lineage>
</organism>
<evidence type="ECO:0000313" key="3">
    <source>
        <dbReference type="Proteomes" id="UP000298003"/>
    </source>
</evidence>
<evidence type="ECO:0008006" key="4">
    <source>
        <dbReference type="Google" id="ProtNLM"/>
    </source>
</evidence>
<evidence type="ECO:0000256" key="1">
    <source>
        <dbReference type="SAM" id="SignalP"/>
    </source>
</evidence>